<dbReference type="InterPro" id="IPR042529">
    <property type="entry name" value="IF_2B-like_C"/>
</dbReference>
<dbReference type="InterPro" id="IPR051855">
    <property type="entry name" value="eIF2B_beta_subunit"/>
</dbReference>
<keyword evidence="4" id="KW-0396">Initiation factor</keyword>
<keyword evidence="5" id="KW-0648">Protein biosynthesis</keyword>
<evidence type="ECO:0000256" key="3">
    <source>
        <dbReference type="ARBA" id="ARBA00022490"/>
    </source>
</evidence>
<organism evidence="10 11">
    <name type="scientific">Ascoidea rubescens DSM 1968</name>
    <dbReference type="NCBI Taxonomy" id="1344418"/>
    <lineage>
        <taxon>Eukaryota</taxon>
        <taxon>Fungi</taxon>
        <taxon>Dikarya</taxon>
        <taxon>Ascomycota</taxon>
        <taxon>Saccharomycotina</taxon>
        <taxon>Saccharomycetes</taxon>
        <taxon>Ascoideaceae</taxon>
        <taxon>Ascoidea</taxon>
    </lineage>
</organism>
<reference evidence="11" key="1">
    <citation type="submission" date="2016-05" db="EMBL/GenBank/DDBJ databases">
        <title>Comparative genomics of biotechnologically important yeasts.</title>
        <authorList>
            <consortium name="DOE Joint Genome Institute"/>
            <person name="Riley R."/>
            <person name="Haridas S."/>
            <person name="Wolfe K.H."/>
            <person name="Lopes M.R."/>
            <person name="Hittinger C.T."/>
            <person name="Goker M."/>
            <person name="Salamov A."/>
            <person name="Wisecaver J."/>
            <person name="Long T.M."/>
            <person name="Aerts A.L."/>
            <person name="Barry K."/>
            <person name="Choi C."/>
            <person name="Clum A."/>
            <person name="Coughlan A.Y."/>
            <person name="Deshpande S."/>
            <person name="Douglass A.P."/>
            <person name="Hanson S.J."/>
            <person name="Klenk H.-P."/>
            <person name="Labutti K."/>
            <person name="Lapidus A."/>
            <person name="Lindquist E."/>
            <person name="Lipzen A."/>
            <person name="Meier-Kolthoff J.P."/>
            <person name="Ohm R.A."/>
            <person name="Otillar R.P."/>
            <person name="Pangilinan J."/>
            <person name="Peng Y."/>
            <person name="Rokas A."/>
            <person name="Rosa C.A."/>
            <person name="Scheuner C."/>
            <person name="Sibirny A.A."/>
            <person name="Slot J.C."/>
            <person name="Stielow J.B."/>
            <person name="Sun H."/>
            <person name="Kurtzman C.P."/>
            <person name="Blackwell M."/>
            <person name="Grigoriev I.V."/>
            <person name="Jeffries T.W."/>
        </authorList>
    </citation>
    <scope>NUCLEOTIDE SEQUENCE [LARGE SCALE GENOMIC DNA]</scope>
    <source>
        <strain evidence="11">DSM 1968</strain>
    </source>
</reference>
<dbReference type="FunFam" id="3.40.50.10470:FF:000008">
    <property type="entry name" value="Translation initiation factor 2B, beta subunit"/>
    <property type="match status" value="1"/>
</dbReference>
<evidence type="ECO:0000313" key="11">
    <source>
        <dbReference type="Proteomes" id="UP000095038"/>
    </source>
</evidence>
<evidence type="ECO:0000256" key="2">
    <source>
        <dbReference type="ARBA" id="ARBA00007251"/>
    </source>
</evidence>
<evidence type="ECO:0000256" key="5">
    <source>
        <dbReference type="ARBA" id="ARBA00022917"/>
    </source>
</evidence>
<keyword evidence="11" id="KW-1185">Reference proteome</keyword>
<comment type="subcellular location">
    <subcellularLocation>
        <location evidence="1">Cytoplasm</location>
        <location evidence="1">Cytosol</location>
    </subcellularLocation>
</comment>
<dbReference type="InParanoid" id="A0A1D2VFM0"/>
<dbReference type="OrthoDB" id="269919at2759"/>
<dbReference type="GO" id="GO:0002183">
    <property type="term" value="P:cytoplasmic translational initiation"/>
    <property type="evidence" value="ECO:0007669"/>
    <property type="project" value="EnsemblFungi"/>
</dbReference>
<dbReference type="Gene3D" id="3.40.50.10470">
    <property type="entry name" value="Translation initiation factor eif-2b, domain 2"/>
    <property type="match status" value="1"/>
</dbReference>
<evidence type="ECO:0000256" key="6">
    <source>
        <dbReference type="ARBA" id="ARBA00044122"/>
    </source>
</evidence>
<dbReference type="GO" id="GO:0005851">
    <property type="term" value="C:eukaryotic translation initiation factor 2B complex"/>
    <property type="evidence" value="ECO:0007669"/>
    <property type="project" value="EnsemblFungi"/>
</dbReference>
<dbReference type="Proteomes" id="UP000095038">
    <property type="component" value="Unassembled WGS sequence"/>
</dbReference>
<proteinExistence type="inferred from homology"/>
<name>A0A1D2VFM0_9ASCO</name>
<dbReference type="GO" id="GO:0003743">
    <property type="term" value="F:translation initiation factor activity"/>
    <property type="evidence" value="ECO:0007669"/>
    <property type="project" value="UniProtKB-KW"/>
</dbReference>
<evidence type="ECO:0000256" key="4">
    <source>
        <dbReference type="ARBA" id="ARBA00022540"/>
    </source>
</evidence>
<comment type="similarity">
    <text evidence="2 9">Belongs to the eIF-2B alpha/beta/delta subunits family.</text>
</comment>
<dbReference type="RefSeq" id="XP_020046689.1">
    <property type="nucleotide sequence ID" value="XM_020194609.1"/>
</dbReference>
<dbReference type="EMBL" id="KV454482">
    <property type="protein sequence ID" value="ODV60382.1"/>
    <property type="molecule type" value="Genomic_DNA"/>
</dbReference>
<gene>
    <name evidence="10" type="ORF">ASCRUDRAFT_81356</name>
</gene>
<sequence length="374" mass="42315">MSSITLFQPELNYQVDSFITKLKRRQIVGSSAVAIETAQLLIRVVSASKWKNPDHLIKQIRRLGVFLTESQPKEFTCGNIVRRVLSLIRDEIDDTQVGTKLNQPIFTSMFNLLIPTDEQLDKINKQNDGYIELKSKLDKPDRQFINSFRSTIIQDIKELIDEINHVDEGLEHKVIELIHDDEVLLTPTPTSQTVLNFLKKARQKRRFTVVVTESFPNHTLTAHKFAKELADSNIETIVIPDSSVYALMSRVGKVIIGAKTVFKNGGCITSPGVSAVCEIAKELRTPVFSVTAIYKLTPQYSFDTESLVEFGNPGYVIPFQESDMIQNSDISNPIIDYVPPENISIYITNLGGFAPNFVYHMVQDNYKNVDFDLN</sequence>
<dbReference type="FunCoup" id="A0A1D2VFM0">
    <property type="interactions" value="1077"/>
</dbReference>
<dbReference type="GeneID" id="30968245"/>
<dbReference type="SUPFAM" id="SSF100950">
    <property type="entry name" value="NagB/RpiA/CoA transferase-like"/>
    <property type="match status" value="1"/>
</dbReference>
<dbReference type="STRING" id="1344418.A0A1D2VFM0"/>
<evidence type="ECO:0000313" key="10">
    <source>
        <dbReference type="EMBL" id="ODV60382.1"/>
    </source>
</evidence>
<dbReference type="GO" id="GO:0005829">
    <property type="term" value="C:cytosol"/>
    <property type="evidence" value="ECO:0007669"/>
    <property type="project" value="UniProtKB-SubCell"/>
</dbReference>
<dbReference type="AlphaFoldDB" id="A0A1D2VFM0"/>
<dbReference type="InterPro" id="IPR037171">
    <property type="entry name" value="NagB/RpiA_transferase-like"/>
</dbReference>
<evidence type="ECO:0000256" key="8">
    <source>
        <dbReference type="ARBA" id="ARBA00046432"/>
    </source>
</evidence>
<protein>
    <recommendedName>
        <fullName evidence="6">Translation initiation factor eIF2B subunit beta</fullName>
    </recommendedName>
    <alternativeName>
        <fullName evidence="7">eIF2B GDP-GTP exchange factor subunit beta</fullName>
    </alternativeName>
</protein>
<dbReference type="GO" id="GO:0005085">
    <property type="term" value="F:guanyl-nucleotide exchange factor activity"/>
    <property type="evidence" value="ECO:0007669"/>
    <property type="project" value="EnsemblFungi"/>
</dbReference>
<dbReference type="GO" id="GO:0006446">
    <property type="term" value="P:regulation of translational initiation"/>
    <property type="evidence" value="ECO:0007669"/>
    <property type="project" value="EnsemblFungi"/>
</dbReference>
<comment type="subunit">
    <text evidence="8">Component of the translation initiation factor 2B (eIF2B) complex which is a heterodecamer of two sets of five different subunits: alpha, beta, gamma, delta and epsilon. Subunits alpha, beta and delta comprise a regulatory subcomplex and subunits epsilon and gamma comprise a catalytic subcomplex. Within the complex, the hexameric regulatory complex resides at the center, with the two heterodimeric catalytic subcomplexes bound on opposite sides.</text>
</comment>
<dbReference type="PANTHER" id="PTHR45859">
    <property type="entry name" value="TRANSLATION INITIATION FACTOR EIF-2B SUBUNIT BETA"/>
    <property type="match status" value="1"/>
</dbReference>
<dbReference type="InterPro" id="IPR000649">
    <property type="entry name" value="IF-2B-related"/>
</dbReference>
<accession>A0A1D2VFM0</accession>
<evidence type="ECO:0000256" key="1">
    <source>
        <dbReference type="ARBA" id="ARBA00004514"/>
    </source>
</evidence>
<keyword evidence="3" id="KW-0963">Cytoplasm</keyword>
<evidence type="ECO:0000256" key="9">
    <source>
        <dbReference type="RuleBase" id="RU003814"/>
    </source>
</evidence>
<dbReference type="PANTHER" id="PTHR45859:SF1">
    <property type="entry name" value="TRANSLATION INITIATION FACTOR EIF-2B SUBUNIT BETA"/>
    <property type="match status" value="1"/>
</dbReference>
<dbReference type="Pfam" id="PF01008">
    <property type="entry name" value="IF-2B"/>
    <property type="match status" value="1"/>
</dbReference>
<evidence type="ECO:0000256" key="7">
    <source>
        <dbReference type="ARBA" id="ARBA00044228"/>
    </source>
</evidence>